<dbReference type="PANTHER" id="PTHR46743">
    <property type="entry name" value="TEICHOIC ACIDS EXPORT ATP-BINDING PROTEIN TAGH"/>
    <property type="match status" value="1"/>
</dbReference>
<keyword evidence="2" id="KW-0813">Transport</keyword>
<name>A0ABV6FUD6_9BACT</name>
<dbReference type="Proteomes" id="UP001589797">
    <property type="component" value="Unassembled WGS sequence"/>
</dbReference>
<reference evidence="6 7" key="1">
    <citation type="submission" date="2024-09" db="EMBL/GenBank/DDBJ databases">
        <authorList>
            <person name="Sun Q."/>
            <person name="Mori K."/>
        </authorList>
    </citation>
    <scope>NUCLEOTIDE SEQUENCE [LARGE SCALE GENOMIC DNA]</scope>
    <source>
        <strain evidence="6 7">CCM 7650</strain>
    </source>
</reference>
<evidence type="ECO:0000256" key="4">
    <source>
        <dbReference type="ARBA" id="ARBA00022840"/>
    </source>
</evidence>
<dbReference type="PROSITE" id="PS50893">
    <property type="entry name" value="ABC_TRANSPORTER_2"/>
    <property type="match status" value="1"/>
</dbReference>
<dbReference type="CDD" id="cd03220">
    <property type="entry name" value="ABC_KpsT_Wzt"/>
    <property type="match status" value="1"/>
</dbReference>
<evidence type="ECO:0000256" key="2">
    <source>
        <dbReference type="ARBA" id="ARBA00022448"/>
    </source>
</evidence>
<dbReference type="InterPro" id="IPR029439">
    <property type="entry name" value="Wzt_C"/>
</dbReference>
<dbReference type="Pfam" id="PF14524">
    <property type="entry name" value="Wzt_C"/>
    <property type="match status" value="1"/>
</dbReference>
<dbReference type="SUPFAM" id="SSF52540">
    <property type="entry name" value="P-loop containing nucleoside triphosphate hydrolases"/>
    <property type="match status" value="1"/>
</dbReference>
<organism evidence="6 7">
    <name type="scientific">Fontibacter flavus</name>
    <dbReference type="NCBI Taxonomy" id="654838"/>
    <lineage>
        <taxon>Bacteria</taxon>
        <taxon>Pseudomonadati</taxon>
        <taxon>Bacteroidota</taxon>
        <taxon>Cytophagia</taxon>
        <taxon>Cytophagales</taxon>
        <taxon>Cyclobacteriaceae</taxon>
        <taxon>Fontibacter</taxon>
    </lineage>
</organism>
<dbReference type="InterPro" id="IPR003593">
    <property type="entry name" value="AAA+_ATPase"/>
</dbReference>
<dbReference type="PROSITE" id="PS00211">
    <property type="entry name" value="ABC_TRANSPORTER_1"/>
    <property type="match status" value="1"/>
</dbReference>
<dbReference type="InterPro" id="IPR050683">
    <property type="entry name" value="Bact_Polysacc_Export_ATP-bd"/>
</dbReference>
<keyword evidence="4 6" id="KW-0067">ATP-binding</keyword>
<dbReference type="PANTHER" id="PTHR46743:SF2">
    <property type="entry name" value="TEICHOIC ACIDS EXPORT ATP-BINDING PROTEIN TAGH"/>
    <property type="match status" value="1"/>
</dbReference>
<feature type="domain" description="ABC transporter" evidence="5">
    <location>
        <begin position="43"/>
        <end position="267"/>
    </location>
</feature>
<dbReference type="InterPro" id="IPR003439">
    <property type="entry name" value="ABC_transporter-like_ATP-bd"/>
</dbReference>
<evidence type="ECO:0000259" key="5">
    <source>
        <dbReference type="PROSITE" id="PS50893"/>
    </source>
</evidence>
<dbReference type="RefSeq" id="WP_382387971.1">
    <property type="nucleotide sequence ID" value="NZ_JBHLWI010000035.1"/>
</dbReference>
<dbReference type="InterPro" id="IPR017871">
    <property type="entry name" value="ABC_transporter-like_CS"/>
</dbReference>
<dbReference type="CDD" id="cd10147">
    <property type="entry name" value="Wzt_C-like"/>
    <property type="match status" value="1"/>
</dbReference>
<dbReference type="Pfam" id="PF00005">
    <property type="entry name" value="ABC_tran"/>
    <property type="match status" value="1"/>
</dbReference>
<protein>
    <submittedName>
        <fullName evidence="6">ABC transporter ATP-binding protein</fullName>
    </submittedName>
</protein>
<evidence type="ECO:0000313" key="7">
    <source>
        <dbReference type="Proteomes" id="UP001589797"/>
    </source>
</evidence>
<comment type="similarity">
    <text evidence="1">Belongs to the ABC transporter superfamily.</text>
</comment>
<dbReference type="Gene3D" id="2.70.50.60">
    <property type="entry name" value="abc- transporter (atp binding component) like domain"/>
    <property type="match status" value="1"/>
</dbReference>
<sequence length="431" mass="48191">MSNTIIKVENLSKRYRIGLQEKKADTFAQQLWTNLKAPIENFKRIKSLGKFEEENDSVHWALKDVSFEVKQGEVLGIIGKNGAGKSTLLKILSKITEPTSGRIEMNGRVAALLEVGTGFHPELTGRENIYMNGTILGMTKREIDRKLDEIIEFSGVEKFVDTPIKFYSSGMKVRLGFSVAAHLDPEILIIDEVLAVGDFEFQKKCLGKMEDVSQKEGRTVLFVSHNMASVKRLCTKGIVLDHGKFGFSSDAENAVNFYLTNASTQKDTSIADREDRIGNGVVKVIGIDLIDKNNEILEQVISGDWLKIRLNLDSNLGVIDYSKLFVGVAFRDQDETRVISFFSDEMGTDFKNIGDKNHIDLVIPQLNIRGGIYNIGFQLSLGSTGIEDFIDAIEKARDIDVLPGDFWKSGKLNRIGNYALINGYYLLNNDE</sequence>
<proteinExistence type="inferred from homology"/>
<evidence type="ECO:0000256" key="1">
    <source>
        <dbReference type="ARBA" id="ARBA00005417"/>
    </source>
</evidence>
<gene>
    <name evidence="6" type="ORF">ACFFIP_12410</name>
</gene>
<comment type="caution">
    <text evidence="6">The sequence shown here is derived from an EMBL/GenBank/DDBJ whole genome shotgun (WGS) entry which is preliminary data.</text>
</comment>
<accession>A0ABV6FUD6</accession>
<keyword evidence="7" id="KW-1185">Reference proteome</keyword>
<dbReference type="InterPro" id="IPR027417">
    <property type="entry name" value="P-loop_NTPase"/>
</dbReference>
<dbReference type="InterPro" id="IPR015860">
    <property type="entry name" value="ABC_transpr_TagH-like"/>
</dbReference>
<dbReference type="EMBL" id="JBHLWI010000035">
    <property type="protein sequence ID" value="MFC0263485.1"/>
    <property type="molecule type" value="Genomic_DNA"/>
</dbReference>
<dbReference type="Gene3D" id="3.40.50.300">
    <property type="entry name" value="P-loop containing nucleotide triphosphate hydrolases"/>
    <property type="match status" value="1"/>
</dbReference>
<keyword evidence="3" id="KW-0547">Nucleotide-binding</keyword>
<dbReference type="GO" id="GO:0005524">
    <property type="term" value="F:ATP binding"/>
    <property type="evidence" value="ECO:0007669"/>
    <property type="project" value="UniProtKB-KW"/>
</dbReference>
<evidence type="ECO:0000256" key="3">
    <source>
        <dbReference type="ARBA" id="ARBA00022741"/>
    </source>
</evidence>
<evidence type="ECO:0000313" key="6">
    <source>
        <dbReference type="EMBL" id="MFC0263485.1"/>
    </source>
</evidence>
<dbReference type="SMART" id="SM00382">
    <property type="entry name" value="AAA"/>
    <property type="match status" value="1"/>
</dbReference>